<comment type="similarity">
    <text evidence="2 8">Belongs to the lactate permease family.</text>
</comment>
<keyword evidence="7 8" id="KW-0472">Membrane</keyword>
<organism evidence="9 10">
    <name type="scientific">Brevibacterium samyangense</name>
    <dbReference type="NCBI Taxonomy" id="366888"/>
    <lineage>
        <taxon>Bacteria</taxon>
        <taxon>Bacillati</taxon>
        <taxon>Actinomycetota</taxon>
        <taxon>Actinomycetes</taxon>
        <taxon>Micrococcales</taxon>
        <taxon>Brevibacteriaceae</taxon>
        <taxon>Brevibacterium</taxon>
    </lineage>
</organism>
<feature type="transmembrane region" description="Helical" evidence="8">
    <location>
        <begin position="144"/>
        <end position="163"/>
    </location>
</feature>
<reference evidence="9 10" key="1">
    <citation type="journal article" date="2019" name="Int. J. Syst. Evol. Microbiol.">
        <title>The Global Catalogue of Microorganisms (GCM) 10K type strain sequencing project: providing services to taxonomists for standard genome sequencing and annotation.</title>
        <authorList>
            <consortium name="The Broad Institute Genomics Platform"/>
            <consortium name="The Broad Institute Genome Sequencing Center for Infectious Disease"/>
            <person name="Wu L."/>
            <person name="Ma J."/>
        </authorList>
    </citation>
    <scope>NUCLEOTIDE SEQUENCE [LARGE SCALE GENOMIC DNA]</scope>
    <source>
        <strain evidence="9 10">JCM 14546</strain>
    </source>
</reference>
<dbReference type="PANTHER" id="PTHR30003">
    <property type="entry name" value="L-LACTATE PERMEASE"/>
    <property type="match status" value="1"/>
</dbReference>
<feature type="transmembrane region" description="Helical" evidence="8">
    <location>
        <begin position="213"/>
        <end position="233"/>
    </location>
</feature>
<evidence type="ECO:0000256" key="7">
    <source>
        <dbReference type="ARBA" id="ARBA00023136"/>
    </source>
</evidence>
<feature type="transmembrane region" description="Helical" evidence="8">
    <location>
        <begin position="59"/>
        <end position="79"/>
    </location>
</feature>
<evidence type="ECO:0000256" key="8">
    <source>
        <dbReference type="RuleBase" id="RU365092"/>
    </source>
</evidence>
<feature type="transmembrane region" description="Helical" evidence="8">
    <location>
        <begin position="29"/>
        <end position="47"/>
    </location>
</feature>
<feature type="transmembrane region" description="Helical" evidence="8">
    <location>
        <begin position="380"/>
        <end position="399"/>
    </location>
</feature>
<feature type="transmembrane region" description="Helical" evidence="8">
    <location>
        <begin position="183"/>
        <end position="201"/>
    </location>
</feature>
<feature type="transmembrane region" description="Helical" evidence="8">
    <location>
        <begin position="6"/>
        <end position="24"/>
    </location>
</feature>
<protein>
    <recommendedName>
        <fullName evidence="8">L-lactate permease</fullName>
    </recommendedName>
</protein>
<dbReference type="EMBL" id="BAAANO010000013">
    <property type="protein sequence ID" value="GAA2006096.1"/>
    <property type="molecule type" value="Genomic_DNA"/>
</dbReference>
<keyword evidence="5 8" id="KW-0812">Transmembrane</keyword>
<evidence type="ECO:0000256" key="5">
    <source>
        <dbReference type="ARBA" id="ARBA00022692"/>
    </source>
</evidence>
<keyword evidence="4 8" id="KW-1003">Cell membrane</keyword>
<keyword evidence="3 8" id="KW-0813">Transport</keyword>
<dbReference type="PANTHER" id="PTHR30003:SF0">
    <property type="entry name" value="GLYCOLATE PERMEASE GLCA-RELATED"/>
    <property type="match status" value="1"/>
</dbReference>
<dbReference type="InterPro" id="IPR003804">
    <property type="entry name" value="Lactate_perm"/>
</dbReference>
<evidence type="ECO:0000256" key="2">
    <source>
        <dbReference type="ARBA" id="ARBA00010100"/>
    </source>
</evidence>
<gene>
    <name evidence="9" type="ORF">GCM10009755_15110</name>
</gene>
<evidence type="ECO:0000256" key="6">
    <source>
        <dbReference type="ARBA" id="ARBA00022989"/>
    </source>
</evidence>
<evidence type="ECO:0000313" key="10">
    <source>
        <dbReference type="Proteomes" id="UP001500755"/>
    </source>
</evidence>
<name>A0ABN2TDR9_9MICO</name>
<evidence type="ECO:0000256" key="4">
    <source>
        <dbReference type="ARBA" id="ARBA00022475"/>
    </source>
</evidence>
<feature type="transmembrane region" description="Helical" evidence="8">
    <location>
        <begin position="239"/>
        <end position="257"/>
    </location>
</feature>
<evidence type="ECO:0000256" key="3">
    <source>
        <dbReference type="ARBA" id="ARBA00022448"/>
    </source>
</evidence>
<evidence type="ECO:0000313" key="9">
    <source>
        <dbReference type="EMBL" id="GAA2006096.1"/>
    </source>
</evidence>
<evidence type="ECO:0000256" key="1">
    <source>
        <dbReference type="ARBA" id="ARBA00004651"/>
    </source>
</evidence>
<comment type="function">
    <text evidence="8">Uptake of L-lactate across the membrane. Can also transport D-lactate and glycolate.</text>
</comment>
<keyword evidence="10" id="KW-1185">Reference proteome</keyword>
<dbReference type="Proteomes" id="UP001500755">
    <property type="component" value="Unassembled WGS sequence"/>
</dbReference>
<sequence>MNPELTSGALALLPVAVAVVCILVRVSPMISAGLGFLTAAVVALLWFPEPAGVWAGRFLAQVPLFLEIMLIMLGGLALARVQEASGYMRTFSAWLLRSVPGPTAGAALVVWAIVPFAESVTGYGVGITIGIPILVHLGFGPLRAAFLGVLGLTMAPWGSLGPGTRIAAELGRVDLTELGIENAWINGAAVLVSVVVVTATLRFHRPEHTVPIVLWNLLGGVTMWAGILVANILVSTPVAGVLGSVLVLAVLFAVFRLQGNDVSMSPRVLLALTPYLTLLLGCVAAAFVAPHVPAAAATVLTSPALWLAVGTVTSLFVSERAWAGQEPAPWNLPATAVAVVRSWAPAATATLGFLLLGFVLTATDMAASIGDLITLTGPAGFLWIGGFLSVLGGVVTASGTGTNAMFASTFGLGADALGMDRTLVLATTNEVGAIGSNASVGRAMLASQVAGTDAAARGTLLRYLFLWVLAVYVAVLALVQLVLAFV</sequence>
<dbReference type="Pfam" id="PF02652">
    <property type="entry name" value="Lactate_perm"/>
    <property type="match status" value="1"/>
</dbReference>
<comment type="caution">
    <text evidence="9">The sequence shown here is derived from an EMBL/GenBank/DDBJ whole genome shotgun (WGS) entry which is preliminary data.</text>
</comment>
<feature type="transmembrane region" description="Helical" evidence="8">
    <location>
        <begin position="269"/>
        <end position="289"/>
    </location>
</feature>
<feature type="transmembrane region" description="Helical" evidence="8">
    <location>
        <begin position="338"/>
        <end position="360"/>
    </location>
</feature>
<proteinExistence type="inferred from homology"/>
<comment type="subcellular location">
    <subcellularLocation>
        <location evidence="1 8">Cell membrane</location>
        <topology evidence="1 8">Multi-pass membrane protein</topology>
    </subcellularLocation>
</comment>
<accession>A0ABN2TDR9</accession>
<feature type="transmembrane region" description="Helical" evidence="8">
    <location>
        <begin position="464"/>
        <end position="485"/>
    </location>
</feature>
<keyword evidence="6 8" id="KW-1133">Transmembrane helix</keyword>
<feature type="transmembrane region" description="Helical" evidence="8">
    <location>
        <begin position="295"/>
        <end position="317"/>
    </location>
</feature>
<feature type="transmembrane region" description="Helical" evidence="8">
    <location>
        <begin position="120"/>
        <end position="137"/>
    </location>
</feature>
<feature type="transmembrane region" description="Helical" evidence="8">
    <location>
        <begin position="91"/>
        <end position="114"/>
    </location>
</feature>
<dbReference type="RefSeq" id="WP_344308440.1">
    <property type="nucleotide sequence ID" value="NZ_BAAANO010000013.1"/>
</dbReference>